<dbReference type="Gene3D" id="3.40.50.300">
    <property type="entry name" value="P-loop containing nucleotide triphosphate hydrolases"/>
    <property type="match status" value="1"/>
</dbReference>
<dbReference type="GO" id="GO:0005634">
    <property type="term" value="C:nucleus"/>
    <property type="evidence" value="ECO:0007669"/>
    <property type="project" value="UniProtKB-SubCell"/>
</dbReference>
<feature type="region of interest" description="Disordered" evidence="16">
    <location>
        <begin position="664"/>
        <end position="725"/>
    </location>
</feature>
<evidence type="ECO:0000256" key="12">
    <source>
        <dbReference type="ARBA" id="ARBA00023242"/>
    </source>
</evidence>
<keyword evidence="5 15" id="KW-0547">Nucleotide-binding</keyword>
<dbReference type="InterPro" id="IPR033762">
    <property type="entry name" value="MCM_OB"/>
</dbReference>
<dbReference type="Pfam" id="PF26066">
    <property type="entry name" value="MCM9_N"/>
    <property type="match status" value="1"/>
</dbReference>
<proteinExistence type="inferred from homology"/>
<keyword evidence="19" id="KW-1185">Reference proteome</keyword>
<dbReference type="GO" id="GO:0042555">
    <property type="term" value="C:MCM complex"/>
    <property type="evidence" value="ECO:0007669"/>
    <property type="project" value="TreeGrafter"/>
</dbReference>
<dbReference type="Pfam" id="PF17855">
    <property type="entry name" value="MCM_lid"/>
    <property type="match status" value="1"/>
</dbReference>
<feature type="compositionally biased region" description="Basic and acidic residues" evidence="16">
    <location>
        <begin position="830"/>
        <end position="846"/>
    </location>
</feature>
<keyword evidence="11" id="KW-0234">DNA repair</keyword>
<keyword evidence="9 15" id="KW-0067">ATP-binding</keyword>
<evidence type="ECO:0000256" key="7">
    <source>
        <dbReference type="ARBA" id="ARBA00022801"/>
    </source>
</evidence>
<dbReference type="GO" id="GO:0005524">
    <property type="term" value="F:ATP binding"/>
    <property type="evidence" value="ECO:0007669"/>
    <property type="project" value="UniProtKB-KW"/>
</dbReference>
<dbReference type="SUPFAM" id="SSF50249">
    <property type="entry name" value="Nucleic acid-binding proteins"/>
    <property type="match status" value="1"/>
</dbReference>
<dbReference type="Pfam" id="PF00493">
    <property type="entry name" value="MCM"/>
    <property type="match status" value="1"/>
</dbReference>
<comment type="catalytic activity">
    <reaction evidence="14">
        <text>ATP + H2O = ADP + phosphate + H(+)</text>
        <dbReference type="Rhea" id="RHEA:13065"/>
        <dbReference type="ChEBI" id="CHEBI:15377"/>
        <dbReference type="ChEBI" id="CHEBI:15378"/>
        <dbReference type="ChEBI" id="CHEBI:30616"/>
        <dbReference type="ChEBI" id="CHEBI:43474"/>
        <dbReference type="ChEBI" id="CHEBI:456216"/>
        <dbReference type="EC" id="3.6.4.12"/>
    </reaction>
</comment>
<comment type="subcellular location">
    <subcellularLocation>
        <location evidence="1">Nucleus</location>
    </subcellularLocation>
</comment>
<dbReference type="InterPro" id="IPR031327">
    <property type="entry name" value="MCM"/>
</dbReference>
<reference evidence="18 19" key="1">
    <citation type="journal article" date="2024" name="BMC Genomics">
        <title>De novo assembly and annotation of Popillia japonica's genome with initial clues to its potential as an invasive pest.</title>
        <authorList>
            <person name="Cucini C."/>
            <person name="Boschi S."/>
            <person name="Funari R."/>
            <person name="Cardaioli E."/>
            <person name="Iannotti N."/>
            <person name="Marturano G."/>
            <person name="Paoli F."/>
            <person name="Bruttini M."/>
            <person name="Carapelli A."/>
            <person name="Frati F."/>
            <person name="Nardi F."/>
        </authorList>
    </citation>
    <scope>NUCLEOTIDE SEQUENCE [LARGE SCALE GENOMIC DNA]</scope>
    <source>
        <strain evidence="18">DMR45628</strain>
    </source>
</reference>
<evidence type="ECO:0000259" key="17">
    <source>
        <dbReference type="PROSITE" id="PS50051"/>
    </source>
</evidence>
<dbReference type="SUPFAM" id="SSF52540">
    <property type="entry name" value="P-loop containing nucleoside triphosphate hydrolases"/>
    <property type="match status" value="1"/>
</dbReference>
<evidence type="ECO:0000256" key="13">
    <source>
        <dbReference type="ARBA" id="ARBA00041085"/>
    </source>
</evidence>
<evidence type="ECO:0000256" key="1">
    <source>
        <dbReference type="ARBA" id="ARBA00004123"/>
    </source>
</evidence>
<organism evidence="18 19">
    <name type="scientific">Popillia japonica</name>
    <name type="common">Japanese beetle</name>
    <dbReference type="NCBI Taxonomy" id="7064"/>
    <lineage>
        <taxon>Eukaryota</taxon>
        <taxon>Metazoa</taxon>
        <taxon>Ecdysozoa</taxon>
        <taxon>Arthropoda</taxon>
        <taxon>Hexapoda</taxon>
        <taxon>Insecta</taxon>
        <taxon>Pterygota</taxon>
        <taxon>Neoptera</taxon>
        <taxon>Endopterygota</taxon>
        <taxon>Coleoptera</taxon>
        <taxon>Polyphaga</taxon>
        <taxon>Scarabaeiformia</taxon>
        <taxon>Scarabaeidae</taxon>
        <taxon>Rutelinae</taxon>
        <taxon>Popillia</taxon>
    </lineage>
</organism>
<dbReference type="SMART" id="SM00350">
    <property type="entry name" value="MCM"/>
    <property type="match status" value="1"/>
</dbReference>
<dbReference type="PANTHER" id="PTHR11630:SF48">
    <property type="entry name" value="DNA HELICASE MCM9"/>
    <property type="match status" value="1"/>
</dbReference>
<evidence type="ECO:0000256" key="6">
    <source>
        <dbReference type="ARBA" id="ARBA00022763"/>
    </source>
</evidence>
<dbReference type="GO" id="GO:0003697">
    <property type="term" value="F:single-stranded DNA binding"/>
    <property type="evidence" value="ECO:0007669"/>
    <property type="project" value="TreeGrafter"/>
</dbReference>
<dbReference type="AlphaFoldDB" id="A0AAW1MES9"/>
<comment type="similarity">
    <text evidence="2 15">Belongs to the MCM family.</text>
</comment>
<dbReference type="InterPro" id="IPR027417">
    <property type="entry name" value="P-loop_NTPase"/>
</dbReference>
<dbReference type="Proteomes" id="UP001458880">
    <property type="component" value="Unassembled WGS sequence"/>
</dbReference>
<protein>
    <recommendedName>
        <fullName evidence="13">DNA helicase MCM9</fullName>
        <ecNumber evidence="3">3.6.4.12</ecNumber>
    </recommendedName>
</protein>
<evidence type="ECO:0000256" key="15">
    <source>
        <dbReference type="RuleBase" id="RU004070"/>
    </source>
</evidence>
<sequence>MLSDYLLAHHRDDLINILQDEDDSKHFSINIKLDRLLQEDSAIANRLLKEFEALANENKNSVILAQEDIVNGSDAENLVIKNNVHIRLYNFPPCPELVKTTLPKNQDVGTFLEISGTIIRTTVPKLLEFKRHYECTKCKQLIIIQADFERRYLITPPTKCVNSECNGIKFVATSTIDRTNSKDYQEVKLQEQVSQSTIGLIPDSVWVILEDDLVDLCKPGDNVAVCGTVRRRWKISAVGKKMEVEIVIKANHIFVNNDVSSITIITPEMKEYFSLFWKKNKSNPLKGRDAIVNSFCPEIYGLFLVKLALMVTLAGGSQFKDIHNTKIKTRSEPHLLLVGDPGIGSTSAGLTVTAVNENGEWQLEAGALVLSDGGVCCIDEFNSMKEHDRTSIHEAMEQQTLSVAKASIVCKLNTRCSILAATNPKGNLDPSQNFNANIGLASPLLSRFDLVFIIKDAINTKWDGLIADFILNDFIEDNKHISLWDLQMLQAYFIYIKKINPVLTNDTNKILGTYYQFQRRAISRNRARTTVRLLDSLVRLSQAHARLMCHTEVEIVDAVTAVILIETSMQGDSSILALEFDIYDTASDDPIQSYTQLIRSVLTKLQLFDLLEKELNNIEEKTNLQESSVDSEIDESTLQTSFKSLFKRHNSTVKNVVISKRKNSSSISDNNKKMKLTNSEGNSQSNVSFTWKSSNNENKSSSEYDSKESNIITQETNDTDPIMSQSSTKITFQSSVDDHEIDGILDFPIQESPKRFSNGKDNFTIKSSRILFKDTRDNSQVNEIAPPNKENTSTQKMLPELDLSQKTRNHTFLSKFRFKPRDIDQDKKTLVSGHSRDDSVQHKEENTDTATPVDNSDSSKNETNVLDSNDLTQNTRNKLFINNFRFNPKAQIKDSANFNGASPQLSQPVKIHSQSIFEQQEDCENLNLDL</sequence>
<evidence type="ECO:0000256" key="8">
    <source>
        <dbReference type="ARBA" id="ARBA00022806"/>
    </source>
</evidence>
<dbReference type="GO" id="GO:0000724">
    <property type="term" value="P:double-strand break repair via homologous recombination"/>
    <property type="evidence" value="ECO:0007669"/>
    <property type="project" value="TreeGrafter"/>
</dbReference>
<dbReference type="Gene3D" id="2.40.50.140">
    <property type="entry name" value="Nucleic acid-binding proteins"/>
    <property type="match status" value="1"/>
</dbReference>
<feature type="compositionally biased region" description="Polar residues" evidence="16">
    <location>
        <begin position="676"/>
        <end position="691"/>
    </location>
</feature>
<evidence type="ECO:0000256" key="5">
    <source>
        <dbReference type="ARBA" id="ARBA00022741"/>
    </source>
</evidence>
<dbReference type="InterPro" id="IPR058768">
    <property type="entry name" value="MCM9_N"/>
</dbReference>
<name>A0AAW1MES9_POPJA</name>
<dbReference type="InterPro" id="IPR018525">
    <property type="entry name" value="MCM_CS"/>
</dbReference>
<evidence type="ECO:0000313" key="19">
    <source>
        <dbReference type="Proteomes" id="UP001458880"/>
    </source>
</evidence>
<dbReference type="InterPro" id="IPR041562">
    <property type="entry name" value="MCM_lid"/>
</dbReference>
<dbReference type="PROSITE" id="PS50051">
    <property type="entry name" value="MCM_2"/>
    <property type="match status" value="1"/>
</dbReference>
<evidence type="ECO:0000256" key="9">
    <source>
        <dbReference type="ARBA" id="ARBA00022840"/>
    </source>
</evidence>
<gene>
    <name evidence="18" type="ORF">QE152_g6588</name>
</gene>
<dbReference type="PROSITE" id="PS00847">
    <property type="entry name" value="MCM_1"/>
    <property type="match status" value="1"/>
</dbReference>
<evidence type="ECO:0000256" key="14">
    <source>
        <dbReference type="ARBA" id="ARBA00047995"/>
    </source>
</evidence>
<dbReference type="GO" id="GO:0006260">
    <property type="term" value="P:DNA replication"/>
    <property type="evidence" value="ECO:0007669"/>
    <property type="project" value="InterPro"/>
</dbReference>
<evidence type="ECO:0000256" key="2">
    <source>
        <dbReference type="ARBA" id="ARBA00008010"/>
    </source>
</evidence>
<evidence type="ECO:0000313" key="18">
    <source>
        <dbReference type="EMBL" id="KAK9745848.1"/>
    </source>
</evidence>
<dbReference type="PRINTS" id="PR01657">
    <property type="entry name" value="MCMFAMILY"/>
</dbReference>
<evidence type="ECO:0000256" key="3">
    <source>
        <dbReference type="ARBA" id="ARBA00012551"/>
    </source>
</evidence>
<feature type="domain" description="MCM C-terminal AAA(+) ATPase" evidence="17">
    <location>
        <begin position="287"/>
        <end position="470"/>
    </location>
</feature>
<keyword evidence="10 15" id="KW-0238">DNA-binding</keyword>
<keyword evidence="8" id="KW-0347">Helicase</keyword>
<dbReference type="EC" id="3.6.4.12" evidence="3"/>
<keyword evidence="6" id="KW-0227">DNA damage</keyword>
<dbReference type="InterPro" id="IPR001208">
    <property type="entry name" value="MCM_dom"/>
</dbReference>
<dbReference type="Gene3D" id="2.20.28.10">
    <property type="match status" value="1"/>
</dbReference>
<keyword evidence="12" id="KW-0539">Nucleus</keyword>
<dbReference type="EMBL" id="JASPKY010000045">
    <property type="protein sequence ID" value="KAK9745848.1"/>
    <property type="molecule type" value="Genomic_DNA"/>
</dbReference>
<feature type="compositionally biased region" description="Polar residues" evidence="16">
    <location>
        <begin position="848"/>
        <end position="871"/>
    </location>
</feature>
<evidence type="ECO:0000256" key="10">
    <source>
        <dbReference type="ARBA" id="ARBA00023125"/>
    </source>
</evidence>
<keyword evidence="7" id="KW-0378">Hydrolase</keyword>
<evidence type="ECO:0000256" key="4">
    <source>
        <dbReference type="ARBA" id="ARBA00022705"/>
    </source>
</evidence>
<evidence type="ECO:0000256" key="16">
    <source>
        <dbReference type="SAM" id="MobiDB-lite"/>
    </source>
</evidence>
<evidence type="ECO:0000256" key="11">
    <source>
        <dbReference type="ARBA" id="ARBA00023204"/>
    </source>
</evidence>
<dbReference type="PANTHER" id="PTHR11630">
    <property type="entry name" value="DNA REPLICATION LICENSING FACTOR MCM FAMILY MEMBER"/>
    <property type="match status" value="1"/>
</dbReference>
<dbReference type="Pfam" id="PF17207">
    <property type="entry name" value="MCM_OB"/>
    <property type="match status" value="1"/>
</dbReference>
<feature type="region of interest" description="Disordered" evidence="16">
    <location>
        <begin position="830"/>
        <end position="871"/>
    </location>
</feature>
<dbReference type="GO" id="GO:0016787">
    <property type="term" value="F:hydrolase activity"/>
    <property type="evidence" value="ECO:0007669"/>
    <property type="project" value="UniProtKB-KW"/>
</dbReference>
<keyword evidence="4" id="KW-0235">DNA replication</keyword>
<comment type="caution">
    <text evidence="18">The sequence shown here is derived from an EMBL/GenBank/DDBJ whole genome shotgun (WGS) entry which is preliminary data.</text>
</comment>
<dbReference type="GO" id="GO:0017116">
    <property type="term" value="F:single-stranded DNA helicase activity"/>
    <property type="evidence" value="ECO:0007669"/>
    <property type="project" value="TreeGrafter"/>
</dbReference>
<dbReference type="InterPro" id="IPR012340">
    <property type="entry name" value="NA-bd_OB-fold"/>
</dbReference>
<accession>A0AAW1MES9</accession>